<dbReference type="PANTHER" id="PTHR45747:SF4">
    <property type="entry name" value="HISTONE-LYSINE N-METHYLTRANSFERASE E(Z)"/>
    <property type="match status" value="1"/>
</dbReference>
<evidence type="ECO:0000256" key="3">
    <source>
        <dbReference type="ARBA" id="ARBA00022691"/>
    </source>
</evidence>
<dbReference type="STRING" id="1094619.G4YQ81"/>
<dbReference type="GeneID" id="20654413"/>
<dbReference type="EMBL" id="JH159151">
    <property type="protein sequence ID" value="EGZ29585.1"/>
    <property type="molecule type" value="Genomic_DNA"/>
</dbReference>
<dbReference type="GO" id="GO:0003682">
    <property type="term" value="F:chromatin binding"/>
    <property type="evidence" value="ECO:0007669"/>
    <property type="project" value="TreeGrafter"/>
</dbReference>
<dbReference type="GO" id="GO:0140951">
    <property type="term" value="F:histone H3K27 trimethyltransferase activity"/>
    <property type="evidence" value="ECO:0007669"/>
    <property type="project" value="UniProtKB-EC"/>
</dbReference>
<name>G4YQ81_PHYSP</name>
<evidence type="ECO:0000313" key="11">
    <source>
        <dbReference type="Proteomes" id="UP000002640"/>
    </source>
</evidence>
<dbReference type="GO" id="GO:0032259">
    <property type="term" value="P:methylation"/>
    <property type="evidence" value="ECO:0007669"/>
    <property type="project" value="UniProtKB-KW"/>
</dbReference>
<dbReference type="Proteomes" id="UP000002640">
    <property type="component" value="Unassembled WGS sequence"/>
</dbReference>
<keyword evidence="4" id="KW-0805">Transcription regulation</keyword>
<dbReference type="InterPro" id="IPR026489">
    <property type="entry name" value="CXC_dom"/>
</dbReference>
<evidence type="ECO:0008006" key="12">
    <source>
        <dbReference type="Google" id="ProtNLM"/>
    </source>
</evidence>
<evidence type="ECO:0000256" key="7">
    <source>
        <dbReference type="SAM" id="MobiDB-lite"/>
    </source>
</evidence>
<keyword evidence="2" id="KW-0808">Transferase</keyword>
<dbReference type="KEGG" id="psoj:PHYSODRAFT_473880"/>
<dbReference type="SUPFAM" id="SSF82199">
    <property type="entry name" value="SET domain"/>
    <property type="match status" value="1"/>
</dbReference>
<evidence type="ECO:0000256" key="6">
    <source>
        <dbReference type="ARBA" id="ARBA00048568"/>
    </source>
</evidence>
<keyword evidence="1" id="KW-0489">Methyltransferase</keyword>
<dbReference type="PROSITE" id="PS50280">
    <property type="entry name" value="SET"/>
    <property type="match status" value="1"/>
</dbReference>
<dbReference type="SMR" id="G4YQ81"/>
<evidence type="ECO:0000256" key="4">
    <source>
        <dbReference type="ARBA" id="ARBA00023015"/>
    </source>
</evidence>
<dbReference type="GO" id="GO:0005634">
    <property type="term" value="C:nucleus"/>
    <property type="evidence" value="ECO:0007669"/>
    <property type="project" value="TreeGrafter"/>
</dbReference>
<organism evidence="10 11">
    <name type="scientific">Phytophthora sojae (strain P6497)</name>
    <name type="common">Soybean stem and root rot agent</name>
    <name type="synonym">Phytophthora megasperma f. sp. glycines</name>
    <dbReference type="NCBI Taxonomy" id="1094619"/>
    <lineage>
        <taxon>Eukaryota</taxon>
        <taxon>Sar</taxon>
        <taxon>Stramenopiles</taxon>
        <taxon>Oomycota</taxon>
        <taxon>Peronosporomycetes</taxon>
        <taxon>Peronosporales</taxon>
        <taxon>Peronosporaceae</taxon>
        <taxon>Phytophthora</taxon>
    </lineage>
</organism>
<evidence type="ECO:0000256" key="5">
    <source>
        <dbReference type="ARBA" id="ARBA00023163"/>
    </source>
</evidence>
<evidence type="ECO:0000313" key="10">
    <source>
        <dbReference type="EMBL" id="EGZ29585.1"/>
    </source>
</evidence>
<feature type="region of interest" description="Disordered" evidence="7">
    <location>
        <begin position="268"/>
        <end position="294"/>
    </location>
</feature>
<dbReference type="AlphaFoldDB" id="G4YQ81"/>
<evidence type="ECO:0000259" key="8">
    <source>
        <dbReference type="PROSITE" id="PS50280"/>
    </source>
</evidence>
<dbReference type="InParanoid" id="G4YQ81"/>
<evidence type="ECO:0000256" key="2">
    <source>
        <dbReference type="ARBA" id="ARBA00022679"/>
    </source>
</evidence>
<dbReference type="RefSeq" id="XP_009516860.1">
    <property type="nucleotide sequence ID" value="XM_009518565.1"/>
</dbReference>
<dbReference type="InterPro" id="IPR046341">
    <property type="entry name" value="SET_dom_sf"/>
</dbReference>
<evidence type="ECO:0000259" key="9">
    <source>
        <dbReference type="PROSITE" id="PS51633"/>
    </source>
</evidence>
<feature type="domain" description="SET" evidence="8">
    <location>
        <begin position="146"/>
        <end position="263"/>
    </location>
</feature>
<feature type="compositionally biased region" description="Basic and acidic residues" evidence="7">
    <location>
        <begin position="29"/>
        <end position="41"/>
    </location>
</feature>
<proteinExistence type="predicted"/>
<comment type="catalytic activity">
    <reaction evidence="6">
        <text>L-lysyl(27)-[histone H3] + 3 S-adenosyl-L-methionine = N(6),N(6),N(6)-trimethyl-L-lysyl(27)-[histone H3] + 3 S-adenosyl-L-homocysteine + 3 H(+)</text>
        <dbReference type="Rhea" id="RHEA:60292"/>
        <dbReference type="Rhea" id="RHEA-COMP:15535"/>
        <dbReference type="Rhea" id="RHEA-COMP:15548"/>
        <dbReference type="ChEBI" id="CHEBI:15378"/>
        <dbReference type="ChEBI" id="CHEBI:29969"/>
        <dbReference type="ChEBI" id="CHEBI:57856"/>
        <dbReference type="ChEBI" id="CHEBI:59789"/>
        <dbReference type="ChEBI" id="CHEBI:61961"/>
        <dbReference type="EC" id="2.1.1.356"/>
    </reaction>
</comment>
<reference evidence="10 11" key="1">
    <citation type="journal article" date="2006" name="Science">
        <title>Phytophthora genome sequences uncover evolutionary origins and mechanisms of pathogenesis.</title>
        <authorList>
            <person name="Tyler B.M."/>
            <person name="Tripathy S."/>
            <person name="Zhang X."/>
            <person name="Dehal P."/>
            <person name="Jiang R.H."/>
            <person name="Aerts A."/>
            <person name="Arredondo F.D."/>
            <person name="Baxter L."/>
            <person name="Bensasson D."/>
            <person name="Beynon J.L."/>
            <person name="Chapman J."/>
            <person name="Damasceno C.M."/>
            <person name="Dorrance A.E."/>
            <person name="Dou D."/>
            <person name="Dickerman A.W."/>
            <person name="Dubchak I.L."/>
            <person name="Garbelotto M."/>
            <person name="Gijzen M."/>
            <person name="Gordon S.G."/>
            <person name="Govers F."/>
            <person name="Grunwald N.J."/>
            <person name="Huang W."/>
            <person name="Ivors K.L."/>
            <person name="Jones R.W."/>
            <person name="Kamoun S."/>
            <person name="Krampis K."/>
            <person name="Lamour K.H."/>
            <person name="Lee M.K."/>
            <person name="McDonald W.H."/>
            <person name="Medina M."/>
            <person name="Meijer H.J."/>
            <person name="Nordberg E.K."/>
            <person name="Maclean D.J."/>
            <person name="Ospina-Giraldo M.D."/>
            <person name="Morris P.F."/>
            <person name="Phuntumart V."/>
            <person name="Putnam N.H."/>
            <person name="Rash S."/>
            <person name="Rose J.K."/>
            <person name="Sakihama Y."/>
            <person name="Salamov A.A."/>
            <person name="Savidor A."/>
            <person name="Scheuring C.F."/>
            <person name="Smith B.M."/>
            <person name="Sobral B.W."/>
            <person name="Terry A."/>
            <person name="Torto-Alalibo T.A."/>
            <person name="Win J."/>
            <person name="Xu Z."/>
            <person name="Zhang H."/>
            <person name="Grigoriev I.V."/>
            <person name="Rokhsar D.S."/>
            <person name="Boore J.L."/>
        </authorList>
    </citation>
    <scope>NUCLEOTIDE SEQUENCE [LARGE SCALE GENOMIC DNA]</scope>
    <source>
        <strain evidence="10 11">P6497</strain>
    </source>
</reference>
<keyword evidence="11" id="KW-1185">Reference proteome</keyword>
<dbReference type="SMART" id="SM00317">
    <property type="entry name" value="SET"/>
    <property type="match status" value="1"/>
</dbReference>
<dbReference type="PROSITE" id="PS51633">
    <property type="entry name" value="CXC"/>
    <property type="match status" value="1"/>
</dbReference>
<dbReference type="Pfam" id="PF18264">
    <property type="entry name" value="preSET_CXC"/>
    <property type="match status" value="1"/>
</dbReference>
<dbReference type="InterPro" id="IPR045318">
    <property type="entry name" value="EZH1/2-like"/>
</dbReference>
<feature type="region of interest" description="Disordered" evidence="7">
    <location>
        <begin position="1"/>
        <end position="41"/>
    </location>
</feature>
<dbReference type="Pfam" id="PF00856">
    <property type="entry name" value="SET"/>
    <property type="match status" value="1"/>
</dbReference>
<protein>
    <recommendedName>
        <fullName evidence="12">SET domain-containing protein</fullName>
    </recommendedName>
</protein>
<gene>
    <name evidence="10" type="ORF">PHYSODRAFT_473880</name>
</gene>
<evidence type="ECO:0000256" key="1">
    <source>
        <dbReference type="ARBA" id="ARBA00022603"/>
    </source>
</evidence>
<sequence length="294" mass="32909">MSSETQRKGRRHGAGVRSNRSIAKRGREKRSYDREKKESYKPCSHDGVCDEQCECVKDRHSCGRSCSCPRDCPNRFQGCNCSIGNCHISSTCACLKAGKECDPDYCFSCGASDAAVMAFHPEFKSKSSHDLNICRNVNMLRGSIQKKIGVAFSGTHGWGAYALEPIRKDDFVLEYTGELITDREAERRGTTLYERIGVSYLFGVNSQEVVDAARKGNKAKFANHKKGDPNLDVRIFSSNGEDRIGLFAREAIEVGGELFFDYGYSGETAPEWSQRDKSPPEKLVYADDENDEWE</sequence>
<dbReference type="InterPro" id="IPR041355">
    <property type="entry name" value="Pre-SET_CXC"/>
</dbReference>
<feature type="domain" description="CXC" evidence="9">
    <location>
        <begin position="23"/>
        <end position="126"/>
    </location>
</feature>
<dbReference type="OMA" id="CHISSTC"/>
<dbReference type="PANTHER" id="PTHR45747">
    <property type="entry name" value="HISTONE-LYSINE N-METHYLTRANSFERASE E(Z)"/>
    <property type="match status" value="1"/>
</dbReference>
<keyword evidence="5" id="KW-0804">Transcription</keyword>
<dbReference type="GO" id="GO:0031507">
    <property type="term" value="P:heterochromatin formation"/>
    <property type="evidence" value="ECO:0007669"/>
    <property type="project" value="TreeGrafter"/>
</dbReference>
<dbReference type="Gene3D" id="2.170.270.10">
    <property type="entry name" value="SET domain"/>
    <property type="match status" value="1"/>
</dbReference>
<dbReference type="InterPro" id="IPR001214">
    <property type="entry name" value="SET_dom"/>
</dbReference>
<keyword evidence="3" id="KW-0949">S-adenosyl-L-methionine</keyword>
<accession>G4YQ81</accession>